<dbReference type="HOGENOM" id="CLU_004317_1_0_10"/>
<dbReference type="SUPFAM" id="SSF49464">
    <property type="entry name" value="Carboxypeptidase regulatory domain-like"/>
    <property type="match status" value="1"/>
</dbReference>
<dbReference type="Gene3D" id="2.170.130.10">
    <property type="entry name" value="TonB-dependent receptor, plug domain"/>
    <property type="match status" value="1"/>
</dbReference>
<evidence type="ECO:0000256" key="2">
    <source>
        <dbReference type="ARBA" id="ARBA00022448"/>
    </source>
</evidence>
<dbReference type="Pfam" id="PF07715">
    <property type="entry name" value="Plug"/>
    <property type="match status" value="1"/>
</dbReference>
<keyword evidence="11" id="KW-1185">Reference proteome</keyword>
<protein>
    <submittedName>
        <fullName evidence="10">SusC/RagA family TonB-linked outer membrane protein</fullName>
    </submittedName>
</protein>
<evidence type="ECO:0000256" key="5">
    <source>
        <dbReference type="ARBA" id="ARBA00023136"/>
    </source>
</evidence>
<keyword evidence="4 7" id="KW-0812">Transmembrane</keyword>
<feature type="domain" description="TonB-dependent receptor plug" evidence="9">
    <location>
        <begin position="133"/>
        <end position="238"/>
    </location>
</feature>
<comment type="caution">
    <text evidence="10">The sequence shown here is derived from an EMBL/GenBank/DDBJ whole genome shotgun (WGS) entry which is preliminary data.</text>
</comment>
<gene>
    <name evidence="10" type="ORF">HMPREF9944_01846</name>
</gene>
<keyword evidence="3 7" id="KW-1134">Transmembrane beta strand</keyword>
<dbReference type="OrthoDB" id="9768177at2"/>
<dbReference type="Gene3D" id="2.40.170.20">
    <property type="entry name" value="TonB-dependent receptor, beta-barrel domain"/>
    <property type="match status" value="1"/>
</dbReference>
<comment type="similarity">
    <text evidence="7">Belongs to the TonB-dependent receptor family.</text>
</comment>
<name>H1HNV2_9BACT</name>
<dbReference type="InterPro" id="IPR008969">
    <property type="entry name" value="CarboxyPept-like_regulatory"/>
</dbReference>
<dbReference type="InterPro" id="IPR036942">
    <property type="entry name" value="Beta-barrel_TonB_sf"/>
</dbReference>
<keyword evidence="6 7" id="KW-0998">Cell outer membrane</keyword>
<dbReference type="InterPro" id="IPR037066">
    <property type="entry name" value="Plug_dom_sf"/>
</dbReference>
<dbReference type="AlphaFoldDB" id="H1HNV2"/>
<evidence type="ECO:0000256" key="7">
    <source>
        <dbReference type="PROSITE-ProRule" id="PRU01360"/>
    </source>
</evidence>
<sequence length="1062" mass="119333">MNNRKLIKGTLLPIAVACSALTFSPLSMLQAKAAVGSLQQTSSIRGTIVDEDGEPIIGATVLVVNGGKTQGTVSDFNGTFVINVKPGTKLKITFIGLKDEIIEAKNGMKVVMKSDGAVNLKAVEVVAYGVQKKVTVTGALSSVKGEDLVRTPVSSVNNILAGQLSGVTTVQYSGEPGSDAATVFVRGQGTWADSAPLIQVDGVERSMGDIDPEDIESITVLKDASATAVFGVRGANGVVLITTKRGQEGNTRIDLSSSFSILQPTKMLEQANSYEYGKFFNQMQRNDFDFSSGEPFTPMFSDVLLEKFKDGSDPIRFPNMRWSDYIMKKSTMQTKHNINISGGTKSMRFFISAGFMTQGGLFKEFIDDFHYDYRYDRFNYRTNLDLDVTPTTTLSFNVAGNVSNSQKPHTSMGASGMIMEMTQSTPFSSPGIIGGRQVITTTDYTDGITLPFVGGNAMTYYNNAGWGGFYHYNDNKLQMDLLLQQKLSFLTKGLLFKVKGSYNSLFAVTKGATVGRATYFPVIQDNGSIAYRKAGENTPPSYEESTGKARDWYFETSLNYNRSFGLHTVSGLLLYNQSKTYYPGSYSDIPRGYVGLVGRTTYDWNNRYMAEFNIGYNGSENFHPNRRFGIFPAGSVGWVASDEAFFKPLRRVVSFLKLRASWGLVGNDKIGGSRFMYLSDPYIVNNGTMAARSGWAYNYGIENSKLYSGAYEKSKNNPDVTWEKAFKQDYGVDINFLNDRLRASFDYYKEHRTDILLSDFTAPDLVGFNMPYSNLGIVDSWGWEVSLKWNNKINKNFRYWATLNLSNNRNKIIEKKEAPFNNMYQYEKNHRIGARYMYKFFRFYDADTPRLYEETFGTPFPKQLVDLKDGDAVFVDLDRNGVIDGNDKTRELGYTDDPEYMAGLSFGFSYKDIEFSSQWTGAWNVSRIISDVFRYPFIDRTTKDRGGLLKYHLDNTWNPENPGQNYEYPRASWSHGDVNNYQDCSLYEKDAKYLRLKTLMIAYNMHFTFLKKLGVTRAQMALSGYNLLTFTPYIWGDPETRASVSPSYPLQKTYTISLKLNF</sequence>
<dbReference type="STRING" id="999422.HMPREF9944_01846"/>
<keyword evidence="8" id="KW-0732">Signal</keyword>
<dbReference type="GO" id="GO:0009279">
    <property type="term" value="C:cell outer membrane"/>
    <property type="evidence" value="ECO:0007669"/>
    <property type="project" value="UniProtKB-SubCell"/>
</dbReference>
<dbReference type="InterPro" id="IPR023996">
    <property type="entry name" value="TonB-dep_OMP_SusC/RagA"/>
</dbReference>
<evidence type="ECO:0000259" key="9">
    <source>
        <dbReference type="Pfam" id="PF07715"/>
    </source>
</evidence>
<reference evidence="10 11" key="1">
    <citation type="submission" date="2011-12" db="EMBL/GenBank/DDBJ databases">
        <title>The Genome Sequence of Prevotella maculosa OT 289.</title>
        <authorList>
            <consortium name="The Broad Institute Genome Sequencing Platform"/>
            <person name="Earl A."/>
            <person name="Ward D."/>
            <person name="Feldgarden M."/>
            <person name="Gevers D."/>
            <person name="Izard J."/>
            <person name="Blanton J.M."/>
            <person name="Mathney J."/>
            <person name="Tanner A.C."/>
            <person name="Dewhirst F.E."/>
            <person name="Young S.K."/>
            <person name="Zeng Q."/>
            <person name="Gargeya S."/>
            <person name="Fitzgerald M."/>
            <person name="Haas B."/>
            <person name="Abouelleil A."/>
            <person name="Alvarado L."/>
            <person name="Arachchi H.M."/>
            <person name="Berlin A."/>
            <person name="Chapman S.B."/>
            <person name="Gearin G."/>
            <person name="Goldberg J."/>
            <person name="Griggs A."/>
            <person name="Gujja S."/>
            <person name="Hansen M."/>
            <person name="Heiman D."/>
            <person name="Howarth C."/>
            <person name="Larimer J."/>
            <person name="Lui A."/>
            <person name="MacDonald P.J.P."/>
            <person name="McCowen C."/>
            <person name="Montmayeur A."/>
            <person name="Murphy C."/>
            <person name="Neiman D."/>
            <person name="Pearson M."/>
            <person name="Priest M."/>
            <person name="Roberts A."/>
            <person name="Saif S."/>
            <person name="Shea T."/>
            <person name="Sisk P."/>
            <person name="Stolte C."/>
            <person name="Sykes S."/>
            <person name="Wortman J."/>
            <person name="Nusbaum C."/>
            <person name="Birren B."/>
        </authorList>
    </citation>
    <scope>NUCLEOTIDE SEQUENCE [LARGE SCALE GENOMIC DNA]</scope>
    <source>
        <strain evidence="10 11">OT 289</strain>
    </source>
</reference>
<evidence type="ECO:0000313" key="11">
    <source>
        <dbReference type="Proteomes" id="UP000003167"/>
    </source>
</evidence>
<dbReference type="PATRIC" id="fig|999422.3.peg.1940"/>
<evidence type="ECO:0000256" key="6">
    <source>
        <dbReference type="ARBA" id="ARBA00023237"/>
    </source>
</evidence>
<proteinExistence type="inferred from homology"/>
<dbReference type="RefSeq" id="WP_008565859.1">
    <property type="nucleotide sequence ID" value="NZ_JH594506.1"/>
</dbReference>
<dbReference type="SUPFAM" id="SSF56935">
    <property type="entry name" value="Porins"/>
    <property type="match status" value="1"/>
</dbReference>
<evidence type="ECO:0000256" key="3">
    <source>
        <dbReference type="ARBA" id="ARBA00022452"/>
    </source>
</evidence>
<keyword evidence="5 7" id="KW-0472">Membrane</keyword>
<dbReference type="PROSITE" id="PS52016">
    <property type="entry name" value="TONB_DEPENDENT_REC_3"/>
    <property type="match status" value="1"/>
</dbReference>
<dbReference type="NCBIfam" id="TIGR04057">
    <property type="entry name" value="SusC_RagA_signa"/>
    <property type="match status" value="1"/>
</dbReference>
<dbReference type="InterPro" id="IPR039426">
    <property type="entry name" value="TonB-dep_rcpt-like"/>
</dbReference>
<evidence type="ECO:0000256" key="4">
    <source>
        <dbReference type="ARBA" id="ARBA00022692"/>
    </source>
</evidence>
<dbReference type="InterPro" id="IPR012910">
    <property type="entry name" value="Plug_dom"/>
</dbReference>
<organism evidence="10 11">
    <name type="scientific">Segatella maculosa OT 289</name>
    <dbReference type="NCBI Taxonomy" id="999422"/>
    <lineage>
        <taxon>Bacteria</taxon>
        <taxon>Pseudomonadati</taxon>
        <taxon>Bacteroidota</taxon>
        <taxon>Bacteroidia</taxon>
        <taxon>Bacteroidales</taxon>
        <taxon>Prevotellaceae</taxon>
        <taxon>Segatella</taxon>
    </lineage>
</organism>
<dbReference type="FunFam" id="2.170.130.10:FF:000003">
    <property type="entry name" value="SusC/RagA family TonB-linked outer membrane protein"/>
    <property type="match status" value="1"/>
</dbReference>
<evidence type="ECO:0000256" key="1">
    <source>
        <dbReference type="ARBA" id="ARBA00004571"/>
    </source>
</evidence>
<dbReference type="InterPro" id="IPR023997">
    <property type="entry name" value="TonB-dep_OMP_SusC/RagA_CS"/>
</dbReference>
<dbReference type="Proteomes" id="UP000003167">
    <property type="component" value="Unassembled WGS sequence"/>
</dbReference>
<feature type="signal peptide" evidence="8">
    <location>
        <begin position="1"/>
        <end position="33"/>
    </location>
</feature>
<dbReference type="Gene3D" id="2.60.40.1120">
    <property type="entry name" value="Carboxypeptidase-like, regulatory domain"/>
    <property type="match status" value="1"/>
</dbReference>
<comment type="subcellular location">
    <subcellularLocation>
        <location evidence="1 7">Cell outer membrane</location>
        <topology evidence="1 7">Multi-pass membrane protein</topology>
    </subcellularLocation>
</comment>
<evidence type="ECO:0000313" key="10">
    <source>
        <dbReference type="EMBL" id="EHO68592.1"/>
    </source>
</evidence>
<feature type="chain" id="PRO_5003550965" evidence="8">
    <location>
        <begin position="34"/>
        <end position="1062"/>
    </location>
</feature>
<keyword evidence="2 7" id="KW-0813">Transport</keyword>
<accession>H1HNV2</accession>
<dbReference type="NCBIfam" id="TIGR04056">
    <property type="entry name" value="OMP_RagA_SusC"/>
    <property type="match status" value="1"/>
</dbReference>
<evidence type="ECO:0000256" key="8">
    <source>
        <dbReference type="SAM" id="SignalP"/>
    </source>
</evidence>
<dbReference type="Pfam" id="PF13620">
    <property type="entry name" value="CarboxypepD_reg"/>
    <property type="match status" value="1"/>
</dbReference>
<dbReference type="EMBL" id="AGEK01000032">
    <property type="protein sequence ID" value="EHO68592.1"/>
    <property type="molecule type" value="Genomic_DNA"/>
</dbReference>